<accession>A0AAV3Z827</accession>
<reference evidence="2 3" key="1">
    <citation type="journal article" date="2021" name="Elife">
        <title>Chloroplast acquisition without the gene transfer in kleptoplastic sea slugs, Plakobranchus ocellatus.</title>
        <authorList>
            <person name="Maeda T."/>
            <person name="Takahashi S."/>
            <person name="Yoshida T."/>
            <person name="Shimamura S."/>
            <person name="Takaki Y."/>
            <person name="Nagai Y."/>
            <person name="Toyoda A."/>
            <person name="Suzuki Y."/>
            <person name="Arimoto A."/>
            <person name="Ishii H."/>
            <person name="Satoh N."/>
            <person name="Nishiyama T."/>
            <person name="Hasebe M."/>
            <person name="Maruyama T."/>
            <person name="Minagawa J."/>
            <person name="Obokata J."/>
            <person name="Shigenobu S."/>
        </authorList>
    </citation>
    <scope>NUCLEOTIDE SEQUENCE [LARGE SCALE GENOMIC DNA]</scope>
</reference>
<keyword evidence="3" id="KW-1185">Reference proteome</keyword>
<proteinExistence type="predicted"/>
<feature type="compositionally biased region" description="Basic residues" evidence="1">
    <location>
        <begin position="111"/>
        <end position="131"/>
    </location>
</feature>
<protein>
    <submittedName>
        <fullName evidence="2">Uncharacterized protein</fullName>
    </submittedName>
</protein>
<dbReference type="EMBL" id="BLXT01002074">
    <property type="protein sequence ID" value="GFN90887.1"/>
    <property type="molecule type" value="Genomic_DNA"/>
</dbReference>
<dbReference type="AlphaFoldDB" id="A0AAV3Z827"/>
<evidence type="ECO:0000313" key="3">
    <source>
        <dbReference type="Proteomes" id="UP000735302"/>
    </source>
</evidence>
<feature type="compositionally biased region" description="Basic and acidic residues" evidence="1">
    <location>
        <begin position="93"/>
        <end position="110"/>
    </location>
</feature>
<evidence type="ECO:0000313" key="2">
    <source>
        <dbReference type="EMBL" id="GFN90887.1"/>
    </source>
</evidence>
<feature type="compositionally biased region" description="Low complexity" evidence="1">
    <location>
        <begin position="139"/>
        <end position="157"/>
    </location>
</feature>
<feature type="region of interest" description="Disordered" evidence="1">
    <location>
        <begin position="15"/>
        <end position="35"/>
    </location>
</feature>
<organism evidence="2 3">
    <name type="scientific">Plakobranchus ocellatus</name>
    <dbReference type="NCBI Taxonomy" id="259542"/>
    <lineage>
        <taxon>Eukaryota</taxon>
        <taxon>Metazoa</taxon>
        <taxon>Spiralia</taxon>
        <taxon>Lophotrochozoa</taxon>
        <taxon>Mollusca</taxon>
        <taxon>Gastropoda</taxon>
        <taxon>Heterobranchia</taxon>
        <taxon>Euthyneura</taxon>
        <taxon>Panpulmonata</taxon>
        <taxon>Sacoglossa</taxon>
        <taxon>Placobranchoidea</taxon>
        <taxon>Plakobranchidae</taxon>
        <taxon>Plakobranchus</taxon>
    </lineage>
</organism>
<feature type="compositionally biased region" description="Low complexity" evidence="1">
    <location>
        <begin position="18"/>
        <end position="28"/>
    </location>
</feature>
<feature type="region of interest" description="Disordered" evidence="1">
    <location>
        <begin position="93"/>
        <end position="205"/>
    </location>
</feature>
<evidence type="ECO:0000256" key="1">
    <source>
        <dbReference type="SAM" id="MobiDB-lite"/>
    </source>
</evidence>
<sequence>MMKKLRRRLSLTLHSKRGATSTTASAASGIGGVGHSVGRISRSRTLSDEHLDHLAGIAERQLTIDELTNALTEQDEEEDEDTIDLDNLEKLSESKKEKDSQKQLHHQQKEPHHHQHHYYYHHSHQQQHRFRPFSGSGGLHQQQYQSYHHSQPQLSQLRVPSLSSAASLQEGDLGDLTEDSSPLSGSADVLSPFRANGRDKAPAPSFRWKASTNSVEQRYPCRAAISNL</sequence>
<comment type="caution">
    <text evidence="2">The sequence shown here is derived from an EMBL/GenBank/DDBJ whole genome shotgun (WGS) entry which is preliminary data.</text>
</comment>
<name>A0AAV3Z827_9GAST</name>
<gene>
    <name evidence="2" type="ORF">PoB_001739300</name>
</gene>
<dbReference type="Proteomes" id="UP000735302">
    <property type="component" value="Unassembled WGS sequence"/>
</dbReference>